<feature type="binding site" evidence="7">
    <location>
        <position position="219"/>
    </location>
    <ligand>
        <name>ATP</name>
        <dbReference type="ChEBI" id="CHEBI:30616"/>
    </ligand>
</feature>
<evidence type="ECO:0000256" key="5">
    <source>
        <dbReference type="ARBA" id="ARBA00038035"/>
    </source>
</evidence>
<evidence type="ECO:0000256" key="8">
    <source>
        <dbReference type="RuleBase" id="RU000304"/>
    </source>
</evidence>
<dbReference type="InterPro" id="IPR011009">
    <property type="entry name" value="Kinase-like_dom_sf"/>
</dbReference>
<name>A0A819BAW4_9BILA</name>
<reference evidence="11" key="1">
    <citation type="submission" date="2021-02" db="EMBL/GenBank/DDBJ databases">
        <authorList>
            <person name="Nowell W R."/>
        </authorList>
    </citation>
    <scope>NUCLEOTIDE SEQUENCE</scope>
</reference>
<dbReference type="Gene3D" id="1.10.510.10">
    <property type="entry name" value="Transferase(Phosphotransferase) domain 1"/>
    <property type="match status" value="1"/>
</dbReference>
<dbReference type="PANTHER" id="PTHR48013:SF11">
    <property type="entry name" value="LICORNE"/>
    <property type="match status" value="1"/>
</dbReference>
<evidence type="ECO:0000256" key="4">
    <source>
        <dbReference type="ARBA" id="ARBA00022840"/>
    </source>
</evidence>
<keyword evidence="4 7" id="KW-0067">ATP-binding</keyword>
<dbReference type="Pfam" id="PF00069">
    <property type="entry name" value="Pkinase"/>
    <property type="match status" value="1"/>
</dbReference>
<dbReference type="PROSITE" id="PS00108">
    <property type="entry name" value="PROTEIN_KINASE_ST"/>
    <property type="match status" value="1"/>
</dbReference>
<evidence type="ECO:0000256" key="9">
    <source>
        <dbReference type="SAM" id="MobiDB-lite"/>
    </source>
</evidence>
<feature type="region of interest" description="Disordered" evidence="9">
    <location>
        <begin position="1"/>
        <end position="20"/>
    </location>
</feature>
<dbReference type="PANTHER" id="PTHR48013">
    <property type="entry name" value="DUAL SPECIFICITY MITOGEN-ACTIVATED PROTEIN KINASE KINASE 5-RELATED"/>
    <property type="match status" value="1"/>
</dbReference>
<sequence length="473" mass="53872">MANPEEKVSVDNDNGEESGQLENNKAMNEAICLQQTPPFGTNVEATNPLTSPHTTEKAVEPPCDLKTAILTTVSFFNNPEIHQPSEEGNKVEQATDAGNQKIQPEEQIELSHIIFKNFKSEYFLTSHNLIVRSTIIYHLLVVIEKLLVFDVGDKKEPDKVAEYYSKIPENSTEFEYDQSTAPVHVKQLHKRAKKIGGGSFGVAYSVLIKNPRKFRIAVKRIRFQTKENHRLSTYFELSTMKMIGSGNTPYIVDYYCSMIDVNKRELCICMELMDTSIAKFYQAMHRLPELSPDKIDRFVQRCAYNVVRALYYLESKNIVHRDVKPANILINRDGKIKLCDFGICGNLTDRQLDFDGPIGTEMYLPPELEKCAIQGDMWALGITLIEIINGKNPFAAYPFCEVPFKILKWEPVVPTTVSVDTQALILQLLRKEANERPRSYMDVINDSFICNMTAIPSDDEIDFIQHVIKKTNQ</sequence>
<evidence type="ECO:0000256" key="1">
    <source>
        <dbReference type="ARBA" id="ARBA00022679"/>
    </source>
</evidence>
<keyword evidence="2 7" id="KW-0547">Nucleotide-binding</keyword>
<evidence type="ECO:0000313" key="12">
    <source>
        <dbReference type="Proteomes" id="UP000663868"/>
    </source>
</evidence>
<dbReference type="InterPro" id="IPR008271">
    <property type="entry name" value="Ser/Thr_kinase_AS"/>
</dbReference>
<evidence type="ECO:0000259" key="10">
    <source>
        <dbReference type="PROSITE" id="PS50011"/>
    </source>
</evidence>
<feature type="domain" description="Protein kinase" evidence="10">
    <location>
        <begin position="189"/>
        <end position="449"/>
    </location>
</feature>
<evidence type="ECO:0000256" key="7">
    <source>
        <dbReference type="PROSITE-ProRule" id="PRU10141"/>
    </source>
</evidence>
<protein>
    <recommendedName>
        <fullName evidence="6">mitogen-activated protein kinase kinase</fullName>
        <ecNumber evidence="6">2.7.12.2</ecNumber>
    </recommendedName>
</protein>
<evidence type="ECO:0000313" key="11">
    <source>
        <dbReference type="EMBL" id="CAF3793779.1"/>
    </source>
</evidence>
<dbReference type="Proteomes" id="UP000663868">
    <property type="component" value="Unassembled WGS sequence"/>
</dbReference>
<comment type="similarity">
    <text evidence="5">Belongs to the protein kinase superfamily. STE Ser/Thr protein kinase family. MAP kinase kinase subfamily.</text>
</comment>
<dbReference type="PROSITE" id="PS00107">
    <property type="entry name" value="PROTEIN_KINASE_ATP"/>
    <property type="match status" value="1"/>
</dbReference>
<feature type="compositionally biased region" description="Basic and acidic residues" evidence="9">
    <location>
        <begin position="1"/>
        <end position="10"/>
    </location>
</feature>
<proteinExistence type="inferred from homology"/>
<dbReference type="GO" id="GO:0004708">
    <property type="term" value="F:MAP kinase kinase activity"/>
    <property type="evidence" value="ECO:0007669"/>
    <property type="project" value="UniProtKB-EC"/>
</dbReference>
<organism evidence="11 12">
    <name type="scientific">Adineta steineri</name>
    <dbReference type="NCBI Taxonomy" id="433720"/>
    <lineage>
        <taxon>Eukaryota</taxon>
        <taxon>Metazoa</taxon>
        <taxon>Spiralia</taxon>
        <taxon>Gnathifera</taxon>
        <taxon>Rotifera</taxon>
        <taxon>Eurotatoria</taxon>
        <taxon>Bdelloidea</taxon>
        <taxon>Adinetida</taxon>
        <taxon>Adinetidae</taxon>
        <taxon>Adineta</taxon>
    </lineage>
</organism>
<dbReference type="GO" id="GO:0005524">
    <property type="term" value="F:ATP binding"/>
    <property type="evidence" value="ECO:0007669"/>
    <property type="project" value="UniProtKB-UniRule"/>
</dbReference>
<accession>A0A819BAW4</accession>
<dbReference type="SMART" id="SM00220">
    <property type="entry name" value="S_TKc"/>
    <property type="match status" value="1"/>
</dbReference>
<evidence type="ECO:0000256" key="6">
    <source>
        <dbReference type="ARBA" id="ARBA00038999"/>
    </source>
</evidence>
<dbReference type="PROSITE" id="PS50011">
    <property type="entry name" value="PROTEIN_KINASE_DOM"/>
    <property type="match status" value="1"/>
</dbReference>
<dbReference type="EMBL" id="CAJOBB010001012">
    <property type="protein sequence ID" value="CAF3793779.1"/>
    <property type="molecule type" value="Genomic_DNA"/>
</dbReference>
<keyword evidence="8" id="KW-0723">Serine/threonine-protein kinase</keyword>
<dbReference type="Gene3D" id="3.30.200.20">
    <property type="entry name" value="Phosphorylase Kinase, domain 1"/>
    <property type="match status" value="1"/>
</dbReference>
<dbReference type="GO" id="GO:0004674">
    <property type="term" value="F:protein serine/threonine kinase activity"/>
    <property type="evidence" value="ECO:0007669"/>
    <property type="project" value="UniProtKB-KW"/>
</dbReference>
<keyword evidence="3" id="KW-0418">Kinase</keyword>
<dbReference type="AlphaFoldDB" id="A0A819BAW4"/>
<comment type="caution">
    <text evidence="11">The sequence shown here is derived from an EMBL/GenBank/DDBJ whole genome shotgun (WGS) entry which is preliminary data.</text>
</comment>
<dbReference type="GO" id="GO:0051403">
    <property type="term" value="P:stress-activated MAPK cascade"/>
    <property type="evidence" value="ECO:0007669"/>
    <property type="project" value="TreeGrafter"/>
</dbReference>
<evidence type="ECO:0000256" key="2">
    <source>
        <dbReference type="ARBA" id="ARBA00022741"/>
    </source>
</evidence>
<dbReference type="InterPro" id="IPR017441">
    <property type="entry name" value="Protein_kinase_ATP_BS"/>
</dbReference>
<keyword evidence="1" id="KW-0808">Transferase</keyword>
<dbReference type="SUPFAM" id="SSF56112">
    <property type="entry name" value="Protein kinase-like (PK-like)"/>
    <property type="match status" value="1"/>
</dbReference>
<dbReference type="InterPro" id="IPR000719">
    <property type="entry name" value="Prot_kinase_dom"/>
</dbReference>
<dbReference type="EC" id="2.7.12.2" evidence="6"/>
<evidence type="ECO:0000256" key="3">
    <source>
        <dbReference type="ARBA" id="ARBA00022777"/>
    </source>
</evidence>
<gene>
    <name evidence="11" type="ORF">KXQ929_LOCUS16619</name>
</gene>